<feature type="domain" description="HTH iclR-type" evidence="1">
    <location>
        <begin position="24"/>
        <end position="71"/>
    </location>
</feature>
<dbReference type="InterPro" id="IPR005471">
    <property type="entry name" value="Tscrpt_reg_IclR_N"/>
</dbReference>
<evidence type="ECO:0000313" key="3">
    <source>
        <dbReference type="Proteomes" id="UP000245934"/>
    </source>
</evidence>
<dbReference type="AlphaFoldDB" id="A0A2V2NDZ6"/>
<dbReference type="Pfam" id="PF09339">
    <property type="entry name" value="HTH_IclR"/>
    <property type="match status" value="1"/>
</dbReference>
<dbReference type="InterPro" id="IPR036390">
    <property type="entry name" value="WH_DNA-bd_sf"/>
</dbReference>
<name>A0A2V2NDZ6_9EURY</name>
<dbReference type="SUPFAM" id="SSF46785">
    <property type="entry name" value="Winged helix' DNA-binding domain"/>
    <property type="match status" value="1"/>
</dbReference>
<gene>
    <name evidence="2" type="ORF">DLD82_08365</name>
</gene>
<organism evidence="2 3">
    <name type="scientific">Methanospirillum stamsii</name>
    <dbReference type="NCBI Taxonomy" id="1277351"/>
    <lineage>
        <taxon>Archaea</taxon>
        <taxon>Methanobacteriati</taxon>
        <taxon>Methanobacteriota</taxon>
        <taxon>Stenosarchaea group</taxon>
        <taxon>Methanomicrobia</taxon>
        <taxon>Methanomicrobiales</taxon>
        <taxon>Methanospirillaceae</taxon>
        <taxon>Methanospirillum</taxon>
    </lineage>
</organism>
<comment type="caution">
    <text evidence="2">The sequence shown here is derived from an EMBL/GenBank/DDBJ whole genome shotgun (WGS) entry which is preliminary data.</text>
</comment>
<dbReference type="GO" id="GO:0006355">
    <property type="term" value="P:regulation of DNA-templated transcription"/>
    <property type="evidence" value="ECO:0007669"/>
    <property type="project" value="InterPro"/>
</dbReference>
<dbReference type="EMBL" id="QGMZ01000016">
    <property type="protein sequence ID" value="PWR74587.1"/>
    <property type="molecule type" value="Genomic_DNA"/>
</dbReference>
<dbReference type="Proteomes" id="UP000245934">
    <property type="component" value="Unassembled WGS sequence"/>
</dbReference>
<evidence type="ECO:0000313" key="2">
    <source>
        <dbReference type="EMBL" id="PWR74587.1"/>
    </source>
</evidence>
<proteinExistence type="predicted"/>
<accession>A0A2V2NDZ6</accession>
<protein>
    <recommendedName>
        <fullName evidence="1">HTH iclR-type domain-containing protein</fullName>
    </recommendedName>
</protein>
<evidence type="ECO:0000259" key="1">
    <source>
        <dbReference type="Pfam" id="PF09339"/>
    </source>
</evidence>
<dbReference type="GO" id="GO:0003677">
    <property type="term" value="F:DNA binding"/>
    <property type="evidence" value="ECO:0007669"/>
    <property type="project" value="InterPro"/>
</dbReference>
<dbReference type="InterPro" id="IPR036388">
    <property type="entry name" value="WH-like_DNA-bd_sf"/>
</dbReference>
<dbReference type="Gene3D" id="1.10.10.10">
    <property type="entry name" value="Winged helix-like DNA-binding domain superfamily/Winged helix DNA-binding domain"/>
    <property type="match status" value="1"/>
</dbReference>
<keyword evidence="3" id="KW-1185">Reference proteome</keyword>
<sequence length="142" mass="15462">MQSPCTLEYQNSCTSVHTGVIAVSEGLEILHLIHSRKGCLLSELALELGIPTSSVSSWVSMLCSTGYLKKDLGESVDFSCKKNGMKCSCCNCSCENQIKTNESRVELTKRGLALIRRKWDEKTGSEVISGNGRLPGNNLCSQ</sequence>
<reference evidence="2 3" key="1">
    <citation type="submission" date="2018-05" db="EMBL/GenBank/DDBJ databases">
        <title>Draft genome of Methanospirillum stamsii Pt1.</title>
        <authorList>
            <person name="Dueholm M.S."/>
            <person name="Nielsen P.H."/>
            <person name="Bakmann L.F."/>
            <person name="Otzen D.E."/>
        </authorList>
    </citation>
    <scope>NUCLEOTIDE SEQUENCE [LARGE SCALE GENOMIC DNA]</scope>
    <source>
        <strain evidence="2 3">Pt1</strain>
    </source>
</reference>